<feature type="coiled-coil region" evidence="1">
    <location>
        <begin position="1067"/>
        <end position="1116"/>
    </location>
</feature>
<evidence type="ECO:0000313" key="5">
    <source>
        <dbReference type="Proteomes" id="UP000664044"/>
    </source>
</evidence>
<dbReference type="InterPro" id="IPR029063">
    <property type="entry name" value="SAM-dependent_MTases_sf"/>
</dbReference>
<dbReference type="InterPro" id="IPR052933">
    <property type="entry name" value="DNA_Protect_Modify"/>
</dbReference>
<keyword evidence="1" id="KW-0175">Coiled coil</keyword>
<feature type="coiled-coil region" evidence="1">
    <location>
        <begin position="1732"/>
        <end position="1762"/>
    </location>
</feature>
<name>A0ABS3G3L3_9FLAO</name>
<dbReference type="PRINTS" id="PR00507">
    <property type="entry name" value="N12N6MTFRASE"/>
</dbReference>
<dbReference type="PROSITE" id="PS51194">
    <property type="entry name" value="HELICASE_CTER"/>
    <property type="match status" value="1"/>
</dbReference>
<evidence type="ECO:0000259" key="3">
    <source>
        <dbReference type="PROSITE" id="PS51194"/>
    </source>
</evidence>
<evidence type="ECO:0000313" key="4">
    <source>
        <dbReference type="EMBL" id="MBO0353558.1"/>
    </source>
</evidence>
<keyword evidence="4" id="KW-0808">Transferase</keyword>
<dbReference type="PANTHER" id="PTHR41313:SF1">
    <property type="entry name" value="DNA METHYLASE ADENINE-SPECIFIC DOMAIN-CONTAINING PROTEIN"/>
    <property type="match status" value="1"/>
</dbReference>
<evidence type="ECO:0000259" key="2">
    <source>
        <dbReference type="PROSITE" id="PS51192"/>
    </source>
</evidence>
<keyword evidence="5" id="KW-1185">Reference proteome</keyword>
<dbReference type="EMBL" id="JAFLNL010000003">
    <property type="protein sequence ID" value="MBO0353558.1"/>
    <property type="molecule type" value="Genomic_DNA"/>
</dbReference>
<dbReference type="SMART" id="SM00487">
    <property type="entry name" value="DEXDc"/>
    <property type="match status" value="1"/>
</dbReference>
<comment type="caution">
    <text evidence="4">The sequence shown here is derived from an EMBL/GenBank/DDBJ whole genome shotgun (WGS) entry which is preliminary data.</text>
</comment>
<feature type="domain" description="Helicase C-terminal" evidence="3">
    <location>
        <begin position="1367"/>
        <end position="1535"/>
    </location>
</feature>
<dbReference type="GO" id="GO:0032259">
    <property type="term" value="P:methylation"/>
    <property type="evidence" value="ECO:0007669"/>
    <property type="project" value="UniProtKB-KW"/>
</dbReference>
<dbReference type="InterPro" id="IPR001650">
    <property type="entry name" value="Helicase_C-like"/>
</dbReference>
<dbReference type="GO" id="GO:0008168">
    <property type="term" value="F:methyltransferase activity"/>
    <property type="evidence" value="ECO:0007669"/>
    <property type="project" value="UniProtKB-KW"/>
</dbReference>
<dbReference type="PROSITE" id="PS51192">
    <property type="entry name" value="HELICASE_ATP_BIND_1"/>
    <property type="match status" value="1"/>
</dbReference>
<keyword evidence="4" id="KW-0489">Methyltransferase</keyword>
<accession>A0ABS3G3L3</accession>
<dbReference type="SUPFAM" id="SSF53335">
    <property type="entry name" value="S-adenosyl-L-methionine-dependent methyltransferases"/>
    <property type="match status" value="1"/>
</dbReference>
<dbReference type="Pfam" id="PF00271">
    <property type="entry name" value="Helicase_C"/>
    <property type="match status" value="1"/>
</dbReference>
<evidence type="ECO:0000256" key="1">
    <source>
        <dbReference type="SAM" id="Coils"/>
    </source>
</evidence>
<dbReference type="Gene3D" id="3.40.50.300">
    <property type="entry name" value="P-loop containing nucleotide triphosphate hydrolases"/>
    <property type="match status" value="2"/>
</dbReference>
<dbReference type="Proteomes" id="UP000664044">
    <property type="component" value="Unassembled WGS sequence"/>
</dbReference>
<organism evidence="4 5">
    <name type="scientific">Flagellimonas aurea</name>
    <dbReference type="NCBI Taxonomy" id="2915619"/>
    <lineage>
        <taxon>Bacteria</taxon>
        <taxon>Pseudomonadati</taxon>
        <taxon>Bacteroidota</taxon>
        <taxon>Flavobacteriia</taxon>
        <taxon>Flavobacteriales</taxon>
        <taxon>Flavobacteriaceae</taxon>
        <taxon>Flagellimonas</taxon>
    </lineage>
</organism>
<dbReference type="RefSeq" id="WP_207032288.1">
    <property type="nucleotide sequence ID" value="NZ_JAFLNL010000003.1"/>
</dbReference>
<feature type="domain" description="Helicase ATP-binding" evidence="2">
    <location>
        <begin position="957"/>
        <end position="1212"/>
    </location>
</feature>
<dbReference type="Gene3D" id="3.40.50.150">
    <property type="entry name" value="Vaccinia Virus protein VP39"/>
    <property type="match status" value="1"/>
</dbReference>
<protein>
    <submittedName>
        <fullName evidence="4">DNA methylase</fullName>
    </submittedName>
</protein>
<gene>
    <name evidence="4" type="ORF">J0656_05965</name>
</gene>
<dbReference type="InterPro" id="IPR014001">
    <property type="entry name" value="Helicase_ATP-bd"/>
</dbReference>
<sequence length="1828" mass="209340">MGYNAKEKLADNIAAIRLALEDRSKPFSEKELALLRNYSGFGGIKAILYPYAGKEEWENLGATKADLRLYPKVLELHELLEKHPEVPSYRETMDSLKNSVLTAFYTPGVVPQTLYKALTEQGINPKRMYEPSAGSGVFVTEAFKAFSELEHITAVEKDYLTGKVIDAIGTSWEVSSEVHISGLEDTAQDENGRFDLIVSNIPFGNFPVYDQSIPDKDLTGKIHNYFFAKGLEKIADGGLMAYITTDVFLNNPSNRPAREYLFDRADFISLSAMPDNLMQDTGNTLAPSHLLIVQKNTGKTSLSEEEAQLLETTPLTNAFGDYALNSYLHHHPEIIIGNRISAGKNQYGQANQSIWHDGNILEIASPLLSNISWDVQLRLDRDLFRRGQEMAMADPSLRPKNKFTYLPMSSSQKQESGLQFSLFDSDTEISRGMDYMTARDEAVINTKSARIIGTLRTTDLPDHESVVFLTARENNSHRFVYTIRTNVQELGGSPNWLKAPELASEISNLSLELEKYGHSYLFEGDTYLRQSLGFDGNITFPGLKPFYREGTLVVHEGILGTLHQIDRGRKEAHFLPSVQQNNAAFFSAYTTLRDAYMALFYSETGSLGEEISERDRQSLNQLYEQFTGQFGKLNHNANRTLIERDTPFGLTMLSSLERRSPEKGYVKADILETSLQPEPKVYTTQKPMDALVRSLNDKGRVDLEFMATATGRTEQEVIMVLQGHIYRNPETMGWETSDQYLSGNVVEKLKVARAYVKGHPEDTEIIQSLEALEKVQPERIAFDLLDFNLGERWIPESYYQRYASGLFDQEVKVLYFPSLDTFKVHTPVRNIQTNTQYAITPKSGRTMYGYVLFEHALENTTPFFSYEIEGADGKKTRVVDNEAIQLAHQKIEDMRSGFIDWLQQLPDDEKYNLENQYNVLYNCYVLREYDGSHLTFPGLDKNALGIEDLYSSQKNAVWRNVQNRGALIDHEVGLGKTLTMIVGAQEMRRLGIVRKPAILALKSNVRQIAETYQKAYPRARILFPTEDDFTPDQRIRLFHEIKNNNWDCILMTHDQFFKIPQSLEIQREILEEELSCLDLDLETLKNEGGQLSKRMLKGLEIRKNNLTNNLKTVMDAISIQRDEGVHFGNMGIDHLFIDESHHFKNLTFTTRHNNVAGLGNPEGSQKALNMLMAIRTLQERFQSDLCSTFLSGTPITNSLTEMFLIFKYLRPREMERLQIQNFDAWAAVFARKTTDFEFSVTNEIISKERFRHFIKVPELAMFYNEITDYKTARHIGLDKPDTTEVLVNLPPTPDQEEFIQTLIAFAKTGDGRLIGRRPLSPKEDKARMLIATNYAKKMASDMRLIDAEKYGDHPGNKINACANIVAEIYRDTMEYRGTQLVFSDIGTPKSGQFNIYDALKKKLVTDHDIPSGEISFIHDWSDKRKPELFRKMNSGQIRVLIGSTQKAGTGNNVQQRVVAMHDLDIPWKPSELEQRHGRGGRQGNWVAKKYHDNKVRAYIYGVEQSLDNYKFNLLKNKQTFISQMKNCEMQTRTIDEGAMDEQSGMNFSEYIAVLSGDTMLLEKSKLERKVNVTEGLRIAHFREVSRSKRKWEEVLAERESTSSILGNLRQDRKHLERQLRYDKDGKKSNPIMLNGVKEKDPEILGKRITDLFNGWKPDSDDIHHQQIGSLYGFGLYIRREHEPYEEKGLLKYRYHHRLYAQRSHEGIRYTYNNGIPNTDDPKTAARYFLRALGRMESLEKKYEKQLQSLEKRQAALEELTKKPFAKETELRKMKDELASLERKITIKIHSKQLGETSGKELVYNKASPEDLKIQTINNKTRKSSKVKL</sequence>
<dbReference type="InterPro" id="IPR027417">
    <property type="entry name" value="P-loop_NTPase"/>
</dbReference>
<dbReference type="SUPFAM" id="SSF52540">
    <property type="entry name" value="P-loop containing nucleoside triphosphate hydrolases"/>
    <property type="match status" value="2"/>
</dbReference>
<reference evidence="4 5" key="1">
    <citation type="submission" date="2021-03" db="EMBL/GenBank/DDBJ databases">
        <title>Muricauda lutimaris sp. nov. and Muricauda ruestringensis sp. nov, two marine members of the Flavobacteriaceae isolated from deep sea sediments of Western Pacific.</title>
        <authorList>
            <person name="Zhao S."/>
            <person name="Liu R."/>
        </authorList>
    </citation>
    <scope>NUCLEOTIDE SEQUENCE [LARGE SCALE GENOMIC DNA]</scope>
    <source>
        <strain evidence="4 5">BC31-1-A7</strain>
    </source>
</reference>
<dbReference type="PANTHER" id="PTHR41313">
    <property type="entry name" value="ADENINE-SPECIFIC METHYLTRANSFERASE"/>
    <property type="match status" value="1"/>
</dbReference>
<proteinExistence type="predicted"/>